<evidence type="ECO:0000256" key="1">
    <source>
        <dbReference type="ARBA" id="ARBA00007118"/>
    </source>
</evidence>
<keyword evidence="3" id="KW-0560">Oxidoreductase</keyword>
<dbReference type="Pfam" id="PF00881">
    <property type="entry name" value="Nitroreductase"/>
    <property type="match status" value="1"/>
</dbReference>
<dbReference type="AlphaFoldDB" id="A0A371J303"/>
<dbReference type="InterPro" id="IPR029479">
    <property type="entry name" value="Nitroreductase"/>
</dbReference>
<dbReference type="EMBL" id="NOJY02000016">
    <property type="protein sequence ID" value="RDY27064.1"/>
    <property type="molecule type" value="Genomic_DNA"/>
</dbReference>
<dbReference type="InterPro" id="IPR000415">
    <property type="entry name" value="Nitroreductase-like"/>
</dbReference>
<evidence type="ECO:0000259" key="4">
    <source>
        <dbReference type="Pfam" id="PF00881"/>
    </source>
</evidence>
<proteinExistence type="inferred from homology"/>
<gene>
    <name evidence="5" type="ORF">CHL78_010605</name>
</gene>
<keyword evidence="2" id="KW-0521">NADP</keyword>
<keyword evidence="6" id="KW-1185">Reference proteome</keyword>
<dbReference type="RefSeq" id="WP_094367381.1">
    <property type="nucleotide sequence ID" value="NZ_NOJY02000016.1"/>
</dbReference>
<evidence type="ECO:0000256" key="2">
    <source>
        <dbReference type="ARBA" id="ARBA00022857"/>
    </source>
</evidence>
<dbReference type="CDD" id="cd02149">
    <property type="entry name" value="NfsB-like"/>
    <property type="match status" value="1"/>
</dbReference>
<dbReference type="GO" id="GO:0016491">
    <property type="term" value="F:oxidoreductase activity"/>
    <property type="evidence" value="ECO:0007669"/>
    <property type="project" value="UniProtKB-KW"/>
</dbReference>
<reference evidence="5 6" key="1">
    <citation type="journal article" date="2017" name="Genome Announc.">
        <title>Draft Genome Sequence of Romboutsia weinsteinii sp. nov. Strain CCRI-19649(T) Isolated from Surface Water.</title>
        <authorList>
            <person name="Maheux A.F."/>
            <person name="Boudreau D.K."/>
            <person name="Berube E."/>
            <person name="Boissinot M."/>
            <person name="Cantin P."/>
            <person name="Raymond F."/>
            <person name="Corbeil J."/>
            <person name="Omar R.F."/>
            <person name="Bergeron M.G."/>
        </authorList>
    </citation>
    <scope>NUCLEOTIDE SEQUENCE [LARGE SCALE GENOMIC DNA]</scope>
    <source>
        <strain evidence="5 6">CCRI-19649</strain>
    </source>
</reference>
<protein>
    <submittedName>
        <fullName evidence="5">NAD(P)H-dependent oxidoreductase</fullName>
    </submittedName>
</protein>
<dbReference type="SUPFAM" id="SSF55469">
    <property type="entry name" value="FMN-dependent nitroreductase-like"/>
    <property type="match status" value="1"/>
</dbReference>
<evidence type="ECO:0000313" key="6">
    <source>
        <dbReference type="Proteomes" id="UP000215694"/>
    </source>
</evidence>
<name>A0A371J303_9FIRM</name>
<dbReference type="Proteomes" id="UP000215694">
    <property type="component" value="Unassembled WGS sequence"/>
</dbReference>
<evidence type="ECO:0000256" key="3">
    <source>
        <dbReference type="ARBA" id="ARBA00023002"/>
    </source>
</evidence>
<comment type="caution">
    <text evidence="5">The sequence shown here is derived from an EMBL/GenBank/DDBJ whole genome shotgun (WGS) entry which is preliminary data.</text>
</comment>
<dbReference type="InterPro" id="IPR033878">
    <property type="entry name" value="NfsB-like"/>
</dbReference>
<dbReference type="PANTHER" id="PTHR43673:SF10">
    <property type="entry name" value="NADH DEHYDROGENASE_NAD(P)H NITROREDUCTASE XCC3605-RELATED"/>
    <property type="match status" value="1"/>
</dbReference>
<dbReference type="PANTHER" id="PTHR43673">
    <property type="entry name" value="NAD(P)H NITROREDUCTASE YDGI-RELATED"/>
    <property type="match status" value="1"/>
</dbReference>
<organism evidence="5 6">
    <name type="scientific">Romboutsia weinsteinii</name>
    <dbReference type="NCBI Taxonomy" id="2020949"/>
    <lineage>
        <taxon>Bacteria</taxon>
        <taxon>Bacillati</taxon>
        <taxon>Bacillota</taxon>
        <taxon>Clostridia</taxon>
        <taxon>Peptostreptococcales</taxon>
        <taxon>Peptostreptococcaceae</taxon>
        <taxon>Romboutsia</taxon>
    </lineage>
</organism>
<dbReference type="Gene3D" id="3.40.109.10">
    <property type="entry name" value="NADH Oxidase"/>
    <property type="match status" value="1"/>
</dbReference>
<comment type="similarity">
    <text evidence="1">Belongs to the nitroreductase family.</text>
</comment>
<accession>A0A371J303</accession>
<evidence type="ECO:0000313" key="5">
    <source>
        <dbReference type="EMBL" id="RDY27064.1"/>
    </source>
</evidence>
<dbReference type="OrthoDB" id="9812105at2"/>
<feature type="domain" description="Nitroreductase" evidence="4">
    <location>
        <begin position="12"/>
        <end position="196"/>
    </location>
</feature>
<sequence>MNTNEVMEVLNFRHACKEFDATKKIDDKELNVVLEGGRLAASSMGIEPWKFIVVENHDLKEELSRVCFGGTKQISTCSHFVIYLSRTPKEIKSDSAYIDYILKDVKKLPEEVSSMMKGFMKSFEGTVLKDDKDMQSYANEQNYIALSSMMLSAAMLNIDSCVIGGMDKEALTKILVDRGLLDTDKFQVTVTCAFGYRKNEASPKLRQPMDEVVTWVK</sequence>